<comment type="caution">
    <text evidence="5">The sequence shown here is derived from an EMBL/GenBank/DDBJ whole genome shotgun (WGS) entry which is preliminary data.</text>
</comment>
<dbReference type="EMBL" id="AGZS01000003">
    <property type="protein sequence ID" value="EJD64984.1"/>
    <property type="molecule type" value="Genomic_DNA"/>
</dbReference>
<dbReference type="PANTHER" id="PTHR30146">
    <property type="entry name" value="LACI-RELATED TRANSCRIPTIONAL REPRESSOR"/>
    <property type="match status" value="1"/>
</dbReference>
<keyword evidence="6" id="KW-1185">Reference proteome</keyword>
<dbReference type="SMART" id="SM00354">
    <property type="entry name" value="HTH_LACI"/>
    <property type="match status" value="1"/>
</dbReference>
<dbReference type="HOGENOM" id="CLU_037628_6_4_11"/>
<dbReference type="InterPro" id="IPR028082">
    <property type="entry name" value="Peripla_BP_I"/>
</dbReference>
<dbReference type="OrthoDB" id="3510266at2"/>
<dbReference type="InterPro" id="IPR010982">
    <property type="entry name" value="Lambda_DNA-bd_dom_sf"/>
</dbReference>
<proteinExistence type="predicted"/>
<dbReference type="STRING" id="857290.HMPREF9156_00859"/>
<dbReference type="PROSITE" id="PS50932">
    <property type="entry name" value="HTH_LACI_2"/>
    <property type="match status" value="1"/>
</dbReference>
<reference evidence="5 6" key="1">
    <citation type="submission" date="2012-01" db="EMBL/GenBank/DDBJ databases">
        <title>The Genome Sequence of Scardovia wiggsiae F0424.</title>
        <authorList>
            <consortium name="The Broad Institute Genome Sequencing Platform"/>
            <person name="Earl A."/>
            <person name="Ward D."/>
            <person name="Feldgarden M."/>
            <person name="Gevers D."/>
            <person name="Izard J."/>
            <person name="Ganesan A."/>
            <person name="Baranova O.V."/>
            <person name="Blanton J.M."/>
            <person name="Tanner A.C."/>
            <person name="Mathney J."/>
            <person name="Dewhirst F.E."/>
            <person name="Young S.K."/>
            <person name="Zeng Q."/>
            <person name="Gargeya S."/>
            <person name="Fitzgerald M."/>
            <person name="Haas B."/>
            <person name="Abouelleil A."/>
            <person name="Alvarado L."/>
            <person name="Arachchi H.M."/>
            <person name="Berlin A."/>
            <person name="Chapman S.B."/>
            <person name="Gearin G."/>
            <person name="Goldberg J."/>
            <person name="Griggs A."/>
            <person name="Gujja S."/>
            <person name="Hansen M."/>
            <person name="Heiman D."/>
            <person name="Howarth C."/>
            <person name="Larimer J."/>
            <person name="Lui A."/>
            <person name="MacDonald P.J.P."/>
            <person name="McCowen C."/>
            <person name="Montmayeur A."/>
            <person name="Murphy C."/>
            <person name="Neiman D."/>
            <person name="Pearson M."/>
            <person name="Priest M."/>
            <person name="Roberts A."/>
            <person name="Saif S."/>
            <person name="Shea T."/>
            <person name="Sisk P."/>
            <person name="Stolte C."/>
            <person name="Sykes S."/>
            <person name="Wortman J."/>
            <person name="Nusbaum C."/>
            <person name="Birren B."/>
        </authorList>
    </citation>
    <scope>NUCLEOTIDE SEQUENCE [LARGE SCALE GENOMIC DNA]</scope>
    <source>
        <strain evidence="5 6">F0424</strain>
    </source>
</reference>
<accession>J0WZI8</accession>
<protein>
    <recommendedName>
        <fullName evidence="4">HTH lacI-type domain-containing protein</fullName>
    </recommendedName>
</protein>
<dbReference type="SUPFAM" id="SSF53822">
    <property type="entry name" value="Periplasmic binding protein-like I"/>
    <property type="match status" value="1"/>
</dbReference>
<evidence type="ECO:0000259" key="4">
    <source>
        <dbReference type="PROSITE" id="PS50932"/>
    </source>
</evidence>
<dbReference type="eggNOG" id="COG1609">
    <property type="taxonomic scope" value="Bacteria"/>
</dbReference>
<dbReference type="Gene3D" id="3.40.50.2300">
    <property type="match status" value="2"/>
</dbReference>
<dbReference type="GO" id="GO:0000976">
    <property type="term" value="F:transcription cis-regulatory region binding"/>
    <property type="evidence" value="ECO:0007669"/>
    <property type="project" value="TreeGrafter"/>
</dbReference>
<name>J0WZI8_9BIFI</name>
<evidence type="ECO:0000256" key="2">
    <source>
        <dbReference type="ARBA" id="ARBA00023125"/>
    </source>
</evidence>
<evidence type="ECO:0000256" key="3">
    <source>
        <dbReference type="ARBA" id="ARBA00023163"/>
    </source>
</evidence>
<sequence>MKASIDDVAAKAGVSTATVSRAFSHPEKVSPKTRDKVLKAAEQLDFSISRSAGVLKSGKSYRIALLVGNSRIEWFTASIIEGLNAIFREAGYDLVIYPIAGVAARAEFFDDLPVRGNADAVIVSSFDISQAEAERLGTAHVPIIGINCATSRVLSASVGIDDAYGIRLAVRHLAALGHRNIAYVYKEFSPGLKFSSGKRITGFAHACAEIAGMKGKLIPVSPADAAFDTAISGILGEKTPPTAICFHQDSIAVPFFFRLRETGISVPEDISIIGFDDSIFARDIGLTTIRQLPREMAASAAHKALSLIEKQPVEDPHSIFPTQLIIRNSTARPRKTGKLLKPRN</sequence>
<dbReference type="PANTHER" id="PTHR30146:SF138">
    <property type="entry name" value="TRANSCRIPTIONAL REGULATORY PROTEIN"/>
    <property type="match status" value="1"/>
</dbReference>
<dbReference type="InterPro" id="IPR046335">
    <property type="entry name" value="LacI/GalR-like_sensor"/>
</dbReference>
<evidence type="ECO:0000256" key="1">
    <source>
        <dbReference type="ARBA" id="ARBA00023015"/>
    </source>
</evidence>
<dbReference type="Gene3D" id="1.10.260.40">
    <property type="entry name" value="lambda repressor-like DNA-binding domains"/>
    <property type="match status" value="1"/>
</dbReference>
<dbReference type="CDD" id="cd06267">
    <property type="entry name" value="PBP1_LacI_sugar_binding-like"/>
    <property type="match status" value="1"/>
</dbReference>
<dbReference type="InterPro" id="IPR000843">
    <property type="entry name" value="HTH_LacI"/>
</dbReference>
<dbReference type="RefSeq" id="WP_007147923.1">
    <property type="nucleotide sequence ID" value="NZ_AKCI01000001.1"/>
</dbReference>
<gene>
    <name evidence="5" type="ORF">HMPREF9156_00859</name>
</gene>
<dbReference type="GO" id="GO:0003700">
    <property type="term" value="F:DNA-binding transcription factor activity"/>
    <property type="evidence" value="ECO:0007669"/>
    <property type="project" value="TreeGrafter"/>
</dbReference>
<dbReference type="AlphaFoldDB" id="J0WZI8"/>
<keyword evidence="1" id="KW-0805">Transcription regulation</keyword>
<dbReference type="CDD" id="cd01392">
    <property type="entry name" value="HTH_LacI"/>
    <property type="match status" value="1"/>
</dbReference>
<evidence type="ECO:0000313" key="5">
    <source>
        <dbReference type="EMBL" id="EJD64984.1"/>
    </source>
</evidence>
<dbReference type="Proteomes" id="UP000006415">
    <property type="component" value="Unassembled WGS sequence"/>
</dbReference>
<dbReference type="SUPFAM" id="SSF47413">
    <property type="entry name" value="lambda repressor-like DNA-binding domains"/>
    <property type="match status" value="1"/>
</dbReference>
<keyword evidence="2" id="KW-0238">DNA-binding</keyword>
<dbReference type="Pfam" id="PF00356">
    <property type="entry name" value="LacI"/>
    <property type="match status" value="1"/>
</dbReference>
<organism evidence="5 6">
    <name type="scientific">Scardovia wiggsiae F0424</name>
    <dbReference type="NCBI Taxonomy" id="857290"/>
    <lineage>
        <taxon>Bacteria</taxon>
        <taxon>Bacillati</taxon>
        <taxon>Actinomycetota</taxon>
        <taxon>Actinomycetes</taxon>
        <taxon>Bifidobacteriales</taxon>
        <taxon>Bifidobacteriaceae</taxon>
        <taxon>Scardovia</taxon>
    </lineage>
</organism>
<evidence type="ECO:0000313" key="6">
    <source>
        <dbReference type="Proteomes" id="UP000006415"/>
    </source>
</evidence>
<keyword evidence="3" id="KW-0804">Transcription</keyword>
<feature type="domain" description="HTH lacI-type" evidence="4">
    <location>
        <begin position="3"/>
        <end position="57"/>
    </location>
</feature>
<dbReference type="Pfam" id="PF13377">
    <property type="entry name" value="Peripla_BP_3"/>
    <property type="match status" value="1"/>
</dbReference>